<dbReference type="EMBL" id="JFAX01000001">
    <property type="protein sequence ID" value="EXI69736.1"/>
    <property type="molecule type" value="Genomic_DNA"/>
</dbReference>
<accession>A0A011N4B7</accession>
<evidence type="ECO:0000313" key="3">
    <source>
        <dbReference type="Proteomes" id="UP000020218"/>
    </source>
</evidence>
<dbReference type="STRING" id="1454001.AW08_00229"/>
<evidence type="ECO:0000259" key="1">
    <source>
        <dbReference type="Pfam" id="PF03724"/>
    </source>
</evidence>
<dbReference type="Proteomes" id="UP000020218">
    <property type="component" value="Unassembled WGS sequence"/>
</dbReference>
<feature type="domain" description="DUF306" evidence="1">
    <location>
        <begin position="138"/>
        <end position="242"/>
    </location>
</feature>
<protein>
    <submittedName>
        <fullName evidence="2">META domain protein</fullName>
    </submittedName>
</protein>
<name>A0A011N4B7_9PROT</name>
<sequence length="366" mass="38040">MNVGLLQPVAALVLFLACSLPVRGAEASLICFGNEPSWGLSFTANGAARLELADQGAVAYRGSVTRLTATKERAWRGRPTSGRGGELVAFLTDATCSDNMSEVQHPVAARVSLPDGRLLVGCCRLPAAARTPPPAMSIEGPTWRLTAIDGTKPDPAGQTGRPVTARFEAGRVDGFSGCNQFSGGYTIDGDRISFAPLAGTMMACAPPAMAIERSVQGVLVGTVRYAIDGDRLTLTPATGAALAFQAEPPPTLAGVVWHVTGFNNGRDAVVGPLAGTDLTLSFADGMVHGHAGCNSFRAPYTSDGERISVGAAMTTRKACAGEGVMQQEREFLAALATATKWSVRGGMLDVHRADGQRVLNANAETP</sequence>
<dbReference type="PATRIC" id="fig|1454001.3.peg.64"/>
<evidence type="ECO:0000313" key="2">
    <source>
        <dbReference type="EMBL" id="EXI69736.1"/>
    </source>
</evidence>
<dbReference type="Gene3D" id="2.40.128.270">
    <property type="match status" value="2"/>
</dbReference>
<dbReference type="InterPro" id="IPR053147">
    <property type="entry name" value="Hsp_HslJ-like"/>
</dbReference>
<dbReference type="InterPro" id="IPR038670">
    <property type="entry name" value="HslJ-like_sf"/>
</dbReference>
<organism evidence="2 3">
    <name type="scientific">Candidatus Accumulibacter adjunctus</name>
    <dbReference type="NCBI Taxonomy" id="1454001"/>
    <lineage>
        <taxon>Bacteria</taxon>
        <taxon>Pseudomonadati</taxon>
        <taxon>Pseudomonadota</taxon>
        <taxon>Betaproteobacteria</taxon>
        <taxon>Candidatus Accumulibacter</taxon>
    </lineage>
</organism>
<proteinExistence type="predicted"/>
<gene>
    <name evidence="2" type="ORF">AW08_00229</name>
</gene>
<dbReference type="PANTHER" id="PTHR35535">
    <property type="entry name" value="HEAT SHOCK PROTEIN HSLJ"/>
    <property type="match status" value="1"/>
</dbReference>
<keyword evidence="3" id="KW-1185">Reference proteome</keyword>
<dbReference type="InterPro" id="IPR005184">
    <property type="entry name" value="DUF306_Meta_HslJ"/>
</dbReference>
<dbReference type="AlphaFoldDB" id="A0A011N4B7"/>
<reference evidence="2" key="1">
    <citation type="submission" date="2014-02" db="EMBL/GenBank/DDBJ databases">
        <title>Expanding our view of genomic diversity in Candidatus Accumulibacter clades.</title>
        <authorList>
            <person name="Skennerton C.T."/>
            <person name="Barr J.J."/>
            <person name="Slater F.R."/>
            <person name="Bond P.L."/>
            <person name="Tyson G.W."/>
        </authorList>
    </citation>
    <scope>NUCLEOTIDE SEQUENCE [LARGE SCALE GENOMIC DNA]</scope>
</reference>
<dbReference type="Pfam" id="PF03724">
    <property type="entry name" value="META"/>
    <property type="match status" value="2"/>
</dbReference>
<feature type="domain" description="DUF306" evidence="1">
    <location>
        <begin position="251"/>
        <end position="360"/>
    </location>
</feature>
<dbReference type="PANTHER" id="PTHR35535:SF2">
    <property type="entry name" value="DUF306 DOMAIN-CONTAINING PROTEIN"/>
    <property type="match status" value="1"/>
</dbReference>
<comment type="caution">
    <text evidence="2">The sequence shown here is derived from an EMBL/GenBank/DDBJ whole genome shotgun (WGS) entry which is preliminary data.</text>
</comment>